<feature type="region of interest" description="Disordered" evidence="1">
    <location>
        <begin position="60"/>
        <end position="182"/>
    </location>
</feature>
<reference evidence="2" key="1">
    <citation type="submission" date="2016-07" db="EMBL/GenBank/DDBJ databases">
        <title>De novo transcriptome assembly of four accessions of the metal hyperaccumulator plant Noccaea caerulescens.</title>
        <authorList>
            <person name="Blande D."/>
            <person name="Halimaa P."/>
            <person name="Tervahauta A.I."/>
            <person name="Aarts M.G."/>
            <person name="Karenlampi S.O."/>
        </authorList>
    </citation>
    <scope>NUCLEOTIDE SEQUENCE</scope>
</reference>
<protein>
    <submittedName>
        <fullName evidence="2">Uncharacterized protein</fullName>
    </submittedName>
</protein>
<feature type="region of interest" description="Disordered" evidence="1">
    <location>
        <begin position="212"/>
        <end position="254"/>
    </location>
</feature>
<dbReference type="EMBL" id="GEVI01027004">
    <property type="protein sequence ID" value="JAU05316.1"/>
    <property type="molecule type" value="Transcribed_RNA"/>
</dbReference>
<feature type="compositionally biased region" description="Basic and acidic residues" evidence="1">
    <location>
        <begin position="172"/>
        <end position="182"/>
    </location>
</feature>
<sequence length="254" mass="28560">MEEDKKKSVDKKVRVRHLVETPLAEIYPKWADKEADCDKKLDNMIRDILDGCLDESFWETDDGERKKSKSKVVESAEGAATKRKRKVVESADGAATKRKSKVLESDDDFIEDYRAPKSSKKQSAQAEEEKRRKKKATLNKGRSDESTETSMSADDDTSLREEVNRQKKAMRKAKERENEERSRHYDLTAMLQVVLDKVNAIDDRVSAIEALREGGPTAPVTDVNSNAEGGGAQPKPVEQGSPDPVRRARFSGSF</sequence>
<evidence type="ECO:0000313" key="2">
    <source>
        <dbReference type="EMBL" id="JAU05316.1"/>
    </source>
</evidence>
<dbReference type="AlphaFoldDB" id="A0A1J3CM10"/>
<proteinExistence type="predicted"/>
<evidence type="ECO:0000256" key="1">
    <source>
        <dbReference type="SAM" id="MobiDB-lite"/>
    </source>
</evidence>
<name>A0A1J3CM10_NOCCA</name>
<gene>
    <name evidence="2" type="ORF">GA_TR19266_c12_g1_i1_g.62523</name>
</gene>
<accession>A0A1J3CM10</accession>
<organism evidence="2">
    <name type="scientific">Noccaea caerulescens</name>
    <name type="common">Alpine penny-cress</name>
    <name type="synonym">Thlaspi caerulescens</name>
    <dbReference type="NCBI Taxonomy" id="107243"/>
    <lineage>
        <taxon>Eukaryota</taxon>
        <taxon>Viridiplantae</taxon>
        <taxon>Streptophyta</taxon>
        <taxon>Embryophyta</taxon>
        <taxon>Tracheophyta</taxon>
        <taxon>Spermatophyta</taxon>
        <taxon>Magnoliopsida</taxon>
        <taxon>eudicotyledons</taxon>
        <taxon>Gunneridae</taxon>
        <taxon>Pentapetalae</taxon>
        <taxon>rosids</taxon>
        <taxon>malvids</taxon>
        <taxon>Brassicales</taxon>
        <taxon>Brassicaceae</taxon>
        <taxon>Coluteocarpeae</taxon>
        <taxon>Noccaea</taxon>
    </lineage>
</organism>